<dbReference type="NCBIfam" id="NF008712">
    <property type="entry name" value="PRK11715.1-1"/>
    <property type="match status" value="1"/>
</dbReference>
<feature type="transmembrane region" description="Helical" evidence="1">
    <location>
        <begin position="353"/>
        <end position="370"/>
    </location>
</feature>
<keyword evidence="1" id="KW-0812">Transmembrane</keyword>
<name>A0A7L4ZIB5_9FLAO</name>
<protein>
    <submittedName>
        <fullName evidence="2">Inner membrane protein CreD</fullName>
    </submittedName>
</protein>
<feature type="transmembrane region" description="Helical" evidence="1">
    <location>
        <begin position="328"/>
        <end position="347"/>
    </location>
</feature>
<evidence type="ECO:0000256" key="1">
    <source>
        <dbReference type="SAM" id="Phobius"/>
    </source>
</evidence>
<feature type="transmembrane region" description="Helical" evidence="1">
    <location>
        <begin position="407"/>
        <end position="426"/>
    </location>
</feature>
<proteinExistence type="predicted"/>
<keyword evidence="3" id="KW-1185">Reference proteome</keyword>
<keyword evidence="1" id="KW-1133">Transmembrane helix</keyword>
<organism evidence="2 3">
    <name type="scientific">Kordia antarctica</name>
    <dbReference type="NCBI Taxonomy" id="1218801"/>
    <lineage>
        <taxon>Bacteria</taxon>
        <taxon>Pseudomonadati</taxon>
        <taxon>Bacteroidota</taxon>
        <taxon>Flavobacteriia</taxon>
        <taxon>Flavobacteriales</taxon>
        <taxon>Flavobacteriaceae</taxon>
        <taxon>Kordia</taxon>
    </lineage>
</organism>
<reference evidence="2 3" key="1">
    <citation type="journal article" date="2013" name="Int. J. Syst. Evol. Microbiol.">
        <title>Kordia antarctica sp. nov., isolated from Antarctic seawater.</title>
        <authorList>
            <person name="Baek K."/>
            <person name="Choi A."/>
            <person name="Kang I."/>
            <person name="Lee K."/>
            <person name="Cho J.C."/>
        </authorList>
    </citation>
    <scope>NUCLEOTIDE SEQUENCE [LARGE SCALE GENOMIC DNA]</scope>
    <source>
        <strain evidence="2 3">IMCC3317</strain>
    </source>
</reference>
<accession>A0A7L4ZIB5</accession>
<feature type="transmembrane region" description="Helical" evidence="1">
    <location>
        <begin position="382"/>
        <end position="401"/>
    </location>
</feature>
<dbReference type="OrthoDB" id="9791851at2"/>
<dbReference type="EMBL" id="CP019288">
    <property type="protein sequence ID" value="QHI36382.1"/>
    <property type="molecule type" value="Genomic_DNA"/>
</dbReference>
<dbReference type="PANTHER" id="PTHR30092">
    <property type="entry name" value="INNER MEMBRANE PROTEIN CRED"/>
    <property type="match status" value="1"/>
</dbReference>
<gene>
    <name evidence="2" type="primary">creD</name>
    <name evidence="2" type="ORF">IMCC3317_17440</name>
</gene>
<dbReference type="Pfam" id="PF06123">
    <property type="entry name" value="CreD"/>
    <property type="match status" value="1"/>
</dbReference>
<keyword evidence="1" id="KW-0472">Membrane</keyword>
<dbReference type="KEGG" id="kan:IMCC3317_17440"/>
<dbReference type="Proteomes" id="UP000464657">
    <property type="component" value="Chromosome"/>
</dbReference>
<evidence type="ECO:0000313" key="3">
    <source>
        <dbReference type="Proteomes" id="UP000464657"/>
    </source>
</evidence>
<feature type="transmembrane region" description="Helical" evidence="1">
    <location>
        <begin position="431"/>
        <end position="450"/>
    </location>
</feature>
<dbReference type="RefSeq" id="WP_160129094.1">
    <property type="nucleotide sequence ID" value="NZ_CP019288.1"/>
</dbReference>
<evidence type="ECO:0000313" key="2">
    <source>
        <dbReference type="EMBL" id="QHI36382.1"/>
    </source>
</evidence>
<dbReference type="AlphaFoldDB" id="A0A7L4ZIB5"/>
<dbReference type="PIRSF" id="PIRSF004548">
    <property type="entry name" value="CreD"/>
    <property type="match status" value="1"/>
</dbReference>
<feature type="transmembrane region" description="Helical" evidence="1">
    <location>
        <begin position="23"/>
        <end position="44"/>
    </location>
</feature>
<sequence length="474" mass="53954">MEAHQTEKKNSNNKFLTWFKTSITARLLVMGALVLLLMIPLTLIQELIKEREQRQQSVVNELNDKWGNEILLYGPILKVPYKTYEETVKYDEETKKTFKEQRTILKYGYFFPNTLDITADVKTSKKKRNNFDTAVFTSEIAASGSFETPDFLSKSIADEDIVWEKATLLIKTTNLKGLKSEVKLNLNGNVYGFETNFNAQHNSYPQLDELESTHIALADVPKTSAQAFDFKLMYNGSKSIKFIPIGKVTNVQMTSDWKDPSHTGNFITQSERVTENGGFEANWKLLNTNRSFSQQFFQTLPNLNQYAFGTKFIIPLDEYQKSERSAKYGFLVIGLTFLVFFLIQTLSKISIHPFQYLMIGIALVMFYTLLISISEHSSFLKAYLIAGIAVIVMITLYSKSILKNWKFPLFIGTSLTALYGFIFVIIQLENYALLVGSIGLFLILGIVMFVSRKIDWGFDSAQPANLNSQLATNS</sequence>
<dbReference type="PANTHER" id="PTHR30092:SF0">
    <property type="entry name" value="INNER MEMBRANE PROTEIN CRED"/>
    <property type="match status" value="1"/>
</dbReference>
<dbReference type="InterPro" id="IPR010364">
    <property type="entry name" value="Uncharacterised_IM_CreD"/>
</dbReference>
<dbReference type="GO" id="GO:0005886">
    <property type="term" value="C:plasma membrane"/>
    <property type="evidence" value="ECO:0007669"/>
    <property type="project" value="TreeGrafter"/>
</dbReference>